<sequence>MGIRASGAAVFLLFWFPFLADIKRSSWATDVVCSPRERQALLNLKQGLSDPTNFLSSWDSTSKEDCCRWRGIGCDNRTGHVVQLNLRNSYESSIGGDINHHLLQLKHLRYLDLSGNDFGGNPIPEFLRSLQNLNYLNLSQSGFGGTLPPQLGNLSSLRYLDLGNSVRLTVENLEWLSHLSLLQHLDMTSVSLSHVDDWLQAINKLPHLSELHLSSCGLTNLSPLSHVNFTSLTVLDLLWNNFTSTIPDWLYNLTSLTYLDLRINSFQGTISNAIGNLGSLRHVYLDLNDLHGSIPRTVGKLCNLETLWLSNNRFTGDISTGFLGDPSKCIFDSLRELRLEWNQLNGTIPKSIGQLSKLEFLAISHNFFQGIISEVHFANLTRLKTLYGTSNSLILNVSRNWVPPFQLTGLEIGSWKLGPQFPSWLQTQKDFFSLNLSNTGISDNIPSWFWKLSSSFSLIDLSLNQISGQIPGLQNIENYDAAIYLGSNRFTGLIPRLSSNVIELDLSENLFSGSISHFFCDNTSQRNNLAYLDLSSNLISAEIPDCWTNWPMLSVVKLESNNLSGNIPISMGSLTQLQSLHLRNNNFTGVLPSSLQNCTNLLTLDIGENEFSGSIPSWMGQSLKQLKILDLRSNKFSGRIPSELCHLAELQIMDLAHNKLSGPIPQCFSNLSAMVSDQKSIYHIGYESSFRKFQDTASVVMKGRSLEYSKTLTLVTSIDLSDNSLSGQIPENLTSLLGLRSLNLSMNHLVGMIPKKIGDMGLLESLDLSRNQLSGAIPQSISNLTFLSHLNLSYNRLSGKIPSSTQTLSFDATSFLGNQELCGPPLTEKCAGSNNQLQNPTTPTGSVDDDDGFKESFVVSAALGFLLGLGGVFGIMLLNESWRSAYFKFFVRLCCGPPKRQYR</sequence>
<dbReference type="SMART" id="SM00365">
    <property type="entry name" value="LRR_SD22"/>
    <property type="match status" value="7"/>
</dbReference>
<evidence type="ECO:0000256" key="10">
    <source>
        <dbReference type="ARBA" id="ARBA00023180"/>
    </source>
</evidence>
<dbReference type="RefSeq" id="XP_010253789.1">
    <property type="nucleotide sequence ID" value="XM_010255487.2"/>
</dbReference>
<keyword evidence="9" id="KW-0472">Membrane</keyword>
<evidence type="ECO:0000256" key="2">
    <source>
        <dbReference type="ARBA" id="ARBA00009592"/>
    </source>
</evidence>
<dbReference type="GeneID" id="104594930"/>
<dbReference type="eggNOG" id="KOG0619">
    <property type="taxonomic scope" value="Eukaryota"/>
</dbReference>
<dbReference type="Pfam" id="PF13855">
    <property type="entry name" value="LRR_8"/>
    <property type="match status" value="2"/>
</dbReference>
<dbReference type="PANTHER" id="PTHR48063:SF100">
    <property type="entry name" value="RECEPTOR-LIKE PROTEIN EIX2"/>
    <property type="match status" value="1"/>
</dbReference>
<dbReference type="InterPro" id="IPR055414">
    <property type="entry name" value="LRR_R13L4/SHOC2-like"/>
</dbReference>
<proteinExistence type="inferred from homology"/>
<dbReference type="OMA" id="DELCTIG"/>
<dbReference type="InterPro" id="IPR013210">
    <property type="entry name" value="LRR_N_plant-typ"/>
</dbReference>
<comment type="similarity">
    <text evidence="2">Belongs to the RLP family.</text>
</comment>
<dbReference type="AlphaFoldDB" id="A0A1U7ZKT3"/>
<keyword evidence="7" id="KW-0677">Repeat</keyword>
<keyword evidence="5" id="KW-0812">Transmembrane</keyword>
<accession>A0A1U7ZKT3</accession>
<evidence type="ECO:0000313" key="14">
    <source>
        <dbReference type="RefSeq" id="XP_010253789.1"/>
    </source>
</evidence>
<dbReference type="InterPro" id="IPR046956">
    <property type="entry name" value="RLP23-like"/>
</dbReference>
<feature type="domain" description="Leucine-rich repeat-containing N-terminal plant-type" evidence="11">
    <location>
        <begin position="35"/>
        <end position="75"/>
    </location>
</feature>
<evidence type="ECO:0000313" key="13">
    <source>
        <dbReference type="Proteomes" id="UP000189703"/>
    </source>
</evidence>
<evidence type="ECO:0000256" key="5">
    <source>
        <dbReference type="ARBA" id="ARBA00022692"/>
    </source>
</evidence>
<dbReference type="InterPro" id="IPR001611">
    <property type="entry name" value="Leu-rich_rpt"/>
</dbReference>
<evidence type="ECO:0000256" key="8">
    <source>
        <dbReference type="ARBA" id="ARBA00022989"/>
    </source>
</evidence>
<dbReference type="Gene3D" id="3.80.10.10">
    <property type="entry name" value="Ribonuclease Inhibitor"/>
    <property type="match status" value="4"/>
</dbReference>
<dbReference type="InterPro" id="IPR032675">
    <property type="entry name" value="LRR_dom_sf"/>
</dbReference>
<evidence type="ECO:0000256" key="4">
    <source>
        <dbReference type="ARBA" id="ARBA00022614"/>
    </source>
</evidence>
<dbReference type="PRINTS" id="PR00019">
    <property type="entry name" value="LEURICHRPT"/>
</dbReference>
<dbReference type="SUPFAM" id="SSF52047">
    <property type="entry name" value="RNI-like"/>
    <property type="match status" value="1"/>
</dbReference>
<evidence type="ECO:0000256" key="1">
    <source>
        <dbReference type="ARBA" id="ARBA00004251"/>
    </source>
</evidence>
<gene>
    <name evidence="14" type="primary">LOC104594930</name>
</gene>
<comment type="subcellular location">
    <subcellularLocation>
        <location evidence="1">Cell membrane</location>
        <topology evidence="1">Single-pass type I membrane protein</topology>
    </subcellularLocation>
</comment>
<keyword evidence="4" id="KW-0433">Leucine-rich repeat</keyword>
<evidence type="ECO:0000256" key="3">
    <source>
        <dbReference type="ARBA" id="ARBA00022475"/>
    </source>
</evidence>
<name>A0A1U7ZKT3_NELNU</name>
<dbReference type="KEGG" id="nnu:104594930"/>
<dbReference type="GO" id="GO:0005886">
    <property type="term" value="C:plasma membrane"/>
    <property type="evidence" value="ECO:0007669"/>
    <property type="project" value="UniProtKB-SubCell"/>
</dbReference>
<dbReference type="PANTHER" id="PTHR48063">
    <property type="entry name" value="LRR RECEPTOR-LIKE KINASE"/>
    <property type="match status" value="1"/>
</dbReference>
<keyword evidence="8" id="KW-1133">Transmembrane helix</keyword>
<dbReference type="SMART" id="SM00369">
    <property type="entry name" value="LRR_TYP"/>
    <property type="match status" value="10"/>
</dbReference>
<evidence type="ECO:0000256" key="6">
    <source>
        <dbReference type="ARBA" id="ARBA00022729"/>
    </source>
</evidence>
<keyword evidence="13" id="KW-1185">Reference proteome</keyword>
<organism evidence="13 14">
    <name type="scientific">Nelumbo nucifera</name>
    <name type="common">Sacred lotus</name>
    <dbReference type="NCBI Taxonomy" id="4432"/>
    <lineage>
        <taxon>Eukaryota</taxon>
        <taxon>Viridiplantae</taxon>
        <taxon>Streptophyta</taxon>
        <taxon>Embryophyta</taxon>
        <taxon>Tracheophyta</taxon>
        <taxon>Spermatophyta</taxon>
        <taxon>Magnoliopsida</taxon>
        <taxon>Proteales</taxon>
        <taxon>Nelumbonaceae</taxon>
        <taxon>Nelumbo</taxon>
    </lineage>
</organism>
<dbReference type="OrthoDB" id="1600340at2759"/>
<dbReference type="SUPFAM" id="SSF52058">
    <property type="entry name" value="L domain-like"/>
    <property type="match status" value="1"/>
</dbReference>
<dbReference type="Pfam" id="PF23598">
    <property type="entry name" value="LRR_14"/>
    <property type="match status" value="1"/>
</dbReference>
<evidence type="ECO:0000256" key="7">
    <source>
        <dbReference type="ARBA" id="ARBA00022737"/>
    </source>
</evidence>
<evidence type="ECO:0000259" key="12">
    <source>
        <dbReference type="Pfam" id="PF23598"/>
    </source>
</evidence>
<evidence type="ECO:0000256" key="9">
    <source>
        <dbReference type="ARBA" id="ARBA00023136"/>
    </source>
</evidence>
<dbReference type="FunFam" id="3.80.10.10:FF:000111">
    <property type="entry name" value="LRR receptor-like serine/threonine-protein kinase ERECTA"/>
    <property type="match status" value="1"/>
</dbReference>
<keyword evidence="10" id="KW-0325">Glycoprotein</keyword>
<feature type="domain" description="Disease resistance R13L4/SHOC-2-like LRR" evidence="12">
    <location>
        <begin position="98"/>
        <end position="213"/>
    </location>
</feature>
<evidence type="ECO:0000259" key="11">
    <source>
        <dbReference type="Pfam" id="PF08263"/>
    </source>
</evidence>
<reference evidence="14" key="1">
    <citation type="submission" date="2025-08" db="UniProtKB">
        <authorList>
            <consortium name="RefSeq"/>
        </authorList>
    </citation>
    <scope>IDENTIFICATION</scope>
</reference>
<keyword evidence="3" id="KW-1003">Cell membrane</keyword>
<dbReference type="InterPro" id="IPR003591">
    <property type="entry name" value="Leu-rich_rpt_typical-subtyp"/>
</dbReference>
<keyword evidence="6" id="KW-0732">Signal</keyword>
<dbReference type="Pfam" id="PF08263">
    <property type="entry name" value="LRRNT_2"/>
    <property type="match status" value="1"/>
</dbReference>
<dbReference type="FunFam" id="3.80.10.10:FF:000095">
    <property type="entry name" value="LRR receptor-like serine/threonine-protein kinase GSO1"/>
    <property type="match status" value="2"/>
</dbReference>
<dbReference type="Proteomes" id="UP000189703">
    <property type="component" value="Unplaced"/>
</dbReference>
<dbReference type="STRING" id="4432.A0A1U7ZKT3"/>
<dbReference type="Pfam" id="PF00560">
    <property type="entry name" value="LRR_1"/>
    <property type="match status" value="8"/>
</dbReference>
<protein>
    <submittedName>
        <fullName evidence="14">Probable leucine-rich repeat receptor-like protein kinase At5g63930</fullName>
    </submittedName>
</protein>